<dbReference type="PANTHER" id="PTHR10668:SF105">
    <property type="entry name" value="DEHYDROGENASE-RELATED"/>
    <property type="match status" value="1"/>
</dbReference>
<dbReference type="SUPFAM" id="SSF51905">
    <property type="entry name" value="FAD/NAD(P)-binding domain"/>
    <property type="match status" value="1"/>
</dbReference>
<dbReference type="KEGG" id="sbat:G4Z16_17650"/>
<evidence type="ECO:0000313" key="1">
    <source>
        <dbReference type="EMBL" id="QPP07927.1"/>
    </source>
</evidence>
<accession>A0A7T1T7P3</accession>
<evidence type="ECO:0000313" key="2">
    <source>
        <dbReference type="Proteomes" id="UP000595046"/>
    </source>
</evidence>
<keyword evidence="2" id="KW-1185">Reference proteome</keyword>
<dbReference type="PRINTS" id="PR00411">
    <property type="entry name" value="PNDRDTASEI"/>
</dbReference>
<name>A0A7T1T7P3_9ACTN</name>
<dbReference type="Proteomes" id="UP000595046">
    <property type="component" value="Chromosome"/>
</dbReference>
<proteinExistence type="predicted"/>
<dbReference type="Pfam" id="PF13450">
    <property type="entry name" value="NAD_binding_8"/>
    <property type="match status" value="1"/>
</dbReference>
<organism evidence="1 2">
    <name type="scientific">Streptomyces bathyalis</name>
    <dbReference type="NCBI Taxonomy" id="2710756"/>
    <lineage>
        <taxon>Bacteria</taxon>
        <taxon>Bacillati</taxon>
        <taxon>Actinomycetota</taxon>
        <taxon>Actinomycetes</taxon>
        <taxon>Kitasatosporales</taxon>
        <taxon>Streptomycetaceae</taxon>
        <taxon>Streptomyces</taxon>
    </lineage>
</organism>
<dbReference type="RefSeq" id="WP_197351727.1">
    <property type="nucleotide sequence ID" value="NZ_CP048882.1"/>
</dbReference>
<protein>
    <submittedName>
        <fullName evidence="1">NAD(P)/FAD-dependent oxidoreductase</fullName>
    </submittedName>
</protein>
<gene>
    <name evidence="1" type="ORF">G4Z16_17650</name>
</gene>
<sequence>MTQTVDAAIVGTGPNGLAAAVTLARAGLRVELHEAAASIGGGLRGEAYFDSDVRHDVCSAVHPMAAASPFFREFDLTARGVELLGPEIGYAHPLDDGRAGLAYPDLDATCDGLGEDGRRWRQLMEPLVEHSTGLVDFIMSGQRSLPGDPAAVLLLAARLLPRRALSGFRGDVAPALLAGVAAHAVGKLPSLAADAVAMLLGHLAHATGWPLPRGGSERIARVMADDVRAHGGTIHTGSHITSLRQLDHARAVLLDTTPTQLLTLAEGRLPAGYARQLRRFRYGPGATKADFLVSEPVPWTNPDVGRAGTVHLGGSHTAIARRERLAVRGEPTDEPFVLLVEPAATDPGRAHKGKRPVWAYAHVPNGDPRDPVALLRSRIEKYAPGFGDTVLAARGVAARDYESYNPNYVGGDIGAGAMTLYQSLARPVPRLDPWRTPLPGVFLCSASTPPGPGVHGMCGHLAALSALRNRFGVREAPALGPTAPGVRA</sequence>
<dbReference type="AlphaFoldDB" id="A0A7T1T7P3"/>
<reference evidence="2" key="1">
    <citation type="submission" date="2020-02" db="EMBL/GenBank/DDBJ databases">
        <title>Streptomyces sp. ASO4wet.</title>
        <authorList>
            <person name="Risdian C."/>
            <person name="Landwehr W."/>
            <person name="Schupp P."/>
            <person name="Wink J."/>
        </authorList>
    </citation>
    <scope>NUCLEOTIDE SEQUENCE [LARGE SCALE GENOMIC DNA]</scope>
    <source>
        <strain evidence="2">ASO4wet</strain>
    </source>
</reference>
<dbReference type="PANTHER" id="PTHR10668">
    <property type="entry name" value="PHYTOENE DEHYDROGENASE"/>
    <property type="match status" value="1"/>
</dbReference>
<dbReference type="Gene3D" id="3.50.50.60">
    <property type="entry name" value="FAD/NAD(P)-binding domain"/>
    <property type="match status" value="2"/>
</dbReference>
<dbReference type="InterPro" id="IPR036188">
    <property type="entry name" value="FAD/NAD-bd_sf"/>
</dbReference>
<dbReference type="EMBL" id="CP048882">
    <property type="protein sequence ID" value="QPP07927.1"/>
    <property type="molecule type" value="Genomic_DNA"/>
</dbReference>